<dbReference type="PANTHER" id="PTHR34580:SF1">
    <property type="entry name" value="PROTEIN PAFC"/>
    <property type="match status" value="1"/>
</dbReference>
<dbReference type="InterPro" id="IPR051534">
    <property type="entry name" value="CBASS_pafABC_assoc_protein"/>
</dbReference>
<keyword evidence="2" id="KW-0804">Transcription</keyword>
<dbReference type="SUPFAM" id="SSF46785">
    <property type="entry name" value="Winged helix' DNA-binding domain"/>
    <property type="match status" value="1"/>
</dbReference>
<dbReference type="AlphaFoldDB" id="A0A9D2P5C1"/>
<dbReference type="InterPro" id="IPR057727">
    <property type="entry name" value="WCX_dom"/>
</dbReference>
<accession>A0A9D2P5C1</accession>
<name>A0A9D2P5C1_9FIRM</name>
<reference evidence="4" key="2">
    <citation type="submission" date="2021-04" db="EMBL/GenBank/DDBJ databases">
        <authorList>
            <person name="Gilroy R."/>
        </authorList>
    </citation>
    <scope>NUCLEOTIDE SEQUENCE</scope>
    <source>
        <strain evidence="4">CHK165-2605</strain>
    </source>
</reference>
<sequence length="324" mass="37450">MKIDRLIGILSILLQKENVTAPDLAKHFEVSRRTINRDIDALCQAGIPIVTKQGVNGGISIMDGFRIDRTLLTNSEMKDILAGLRSLDSINGTNRYGQLMEKLSAGSSDFMTGDQSILIDLSSWYKESLAPKIELIRRAIDNRSLLEFHYYSPNGESRRVIEPYYLIFCWSSWYVWGWCRQREDYRLFKLNRMEVLTADEDEKFEKRTAPYPDLSNERIFPGGIRVKALFDKECKWRLIEEFGSGCFEELQNGRLLFHADYTSRDNLISWLLTFGEKAELLEPEFLREELGETIRKMSDLYTSGNKHGHDEKCNITDIGKTKTS</sequence>
<dbReference type="PIRSF" id="PIRSF016838">
    <property type="entry name" value="PafC"/>
    <property type="match status" value="1"/>
</dbReference>
<dbReference type="InterPro" id="IPR036390">
    <property type="entry name" value="WH_DNA-bd_sf"/>
</dbReference>
<dbReference type="GO" id="GO:0003700">
    <property type="term" value="F:DNA-binding transcription factor activity"/>
    <property type="evidence" value="ECO:0007669"/>
    <property type="project" value="InterPro"/>
</dbReference>
<keyword evidence="1" id="KW-0805">Transcription regulation</keyword>
<proteinExistence type="predicted"/>
<dbReference type="InterPro" id="IPR001034">
    <property type="entry name" value="DeoR_HTH"/>
</dbReference>
<dbReference type="Gene3D" id="1.10.10.10">
    <property type="entry name" value="Winged helix-like DNA-binding domain superfamily/Winged helix DNA-binding domain"/>
    <property type="match status" value="1"/>
</dbReference>
<dbReference type="PROSITE" id="PS52050">
    <property type="entry name" value="WYL"/>
    <property type="match status" value="1"/>
</dbReference>
<dbReference type="Pfam" id="PF08279">
    <property type="entry name" value="HTH_11"/>
    <property type="match status" value="1"/>
</dbReference>
<dbReference type="EMBL" id="DWWI01000095">
    <property type="protein sequence ID" value="HJC42924.1"/>
    <property type="molecule type" value="Genomic_DNA"/>
</dbReference>
<organism evidence="4 5">
    <name type="scientific">Candidatus Mediterraneibacter gallistercoris</name>
    <dbReference type="NCBI Taxonomy" id="2838671"/>
    <lineage>
        <taxon>Bacteria</taxon>
        <taxon>Bacillati</taxon>
        <taxon>Bacillota</taxon>
        <taxon>Clostridia</taxon>
        <taxon>Lachnospirales</taxon>
        <taxon>Lachnospiraceae</taxon>
        <taxon>Mediterraneibacter</taxon>
    </lineage>
</organism>
<dbReference type="Pfam" id="PF13280">
    <property type="entry name" value="WYL"/>
    <property type="match status" value="1"/>
</dbReference>
<dbReference type="InterPro" id="IPR013196">
    <property type="entry name" value="HTH_11"/>
</dbReference>
<dbReference type="InterPro" id="IPR026881">
    <property type="entry name" value="WYL_dom"/>
</dbReference>
<dbReference type="Proteomes" id="UP000823895">
    <property type="component" value="Unassembled WGS sequence"/>
</dbReference>
<evidence type="ECO:0000256" key="2">
    <source>
        <dbReference type="ARBA" id="ARBA00023163"/>
    </source>
</evidence>
<evidence type="ECO:0000256" key="1">
    <source>
        <dbReference type="ARBA" id="ARBA00023015"/>
    </source>
</evidence>
<protein>
    <submittedName>
        <fullName evidence="4">YafY family transcriptional regulator</fullName>
    </submittedName>
</protein>
<dbReference type="InterPro" id="IPR028349">
    <property type="entry name" value="PafC-like"/>
</dbReference>
<dbReference type="InterPro" id="IPR036388">
    <property type="entry name" value="WH-like_DNA-bd_sf"/>
</dbReference>
<feature type="domain" description="HTH deoR-type" evidence="3">
    <location>
        <begin position="2"/>
        <end position="57"/>
    </location>
</feature>
<dbReference type="Pfam" id="PF25583">
    <property type="entry name" value="WCX"/>
    <property type="match status" value="1"/>
</dbReference>
<comment type="caution">
    <text evidence="4">The sequence shown here is derived from an EMBL/GenBank/DDBJ whole genome shotgun (WGS) entry which is preliminary data.</text>
</comment>
<gene>
    <name evidence="4" type="ORF">H9756_04470</name>
</gene>
<evidence type="ECO:0000259" key="3">
    <source>
        <dbReference type="PROSITE" id="PS51000"/>
    </source>
</evidence>
<reference evidence="4" key="1">
    <citation type="journal article" date="2021" name="PeerJ">
        <title>Extensive microbial diversity within the chicken gut microbiome revealed by metagenomics and culture.</title>
        <authorList>
            <person name="Gilroy R."/>
            <person name="Ravi A."/>
            <person name="Getino M."/>
            <person name="Pursley I."/>
            <person name="Horton D.L."/>
            <person name="Alikhan N.F."/>
            <person name="Baker D."/>
            <person name="Gharbi K."/>
            <person name="Hall N."/>
            <person name="Watson M."/>
            <person name="Adriaenssens E.M."/>
            <person name="Foster-Nyarko E."/>
            <person name="Jarju S."/>
            <person name="Secka A."/>
            <person name="Antonio M."/>
            <person name="Oren A."/>
            <person name="Chaudhuri R.R."/>
            <person name="La Ragione R."/>
            <person name="Hildebrand F."/>
            <person name="Pallen M.J."/>
        </authorList>
    </citation>
    <scope>NUCLEOTIDE SEQUENCE</scope>
    <source>
        <strain evidence="4">CHK165-2605</strain>
    </source>
</reference>
<evidence type="ECO:0000313" key="4">
    <source>
        <dbReference type="EMBL" id="HJC42924.1"/>
    </source>
</evidence>
<evidence type="ECO:0000313" key="5">
    <source>
        <dbReference type="Proteomes" id="UP000823895"/>
    </source>
</evidence>
<dbReference type="PROSITE" id="PS51000">
    <property type="entry name" value="HTH_DEOR_2"/>
    <property type="match status" value="1"/>
</dbReference>
<dbReference type="PANTHER" id="PTHR34580">
    <property type="match status" value="1"/>
</dbReference>